<dbReference type="PANTHER" id="PTHR23244">
    <property type="entry name" value="KELCH REPEAT DOMAIN"/>
    <property type="match status" value="1"/>
</dbReference>
<reference evidence="2" key="1">
    <citation type="submission" date="2020-08" db="EMBL/GenBank/DDBJ databases">
        <title>Multicomponent nature underlies the extraordinary mechanical properties of spider dragline silk.</title>
        <authorList>
            <person name="Kono N."/>
            <person name="Nakamura H."/>
            <person name="Mori M."/>
            <person name="Yoshida Y."/>
            <person name="Ohtoshi R."/>
            <person name="Malay A.D."/>
            <person name="Moran D.A.P."/>
            <person name="Tomita M."/>
            <person name="Numata K."/>
            <person name="Arakawa K."/>
        </authorList>
    </citation>
    <scope>NUCLEOTIDE SEQUENCE</scope>
</reference>
<keyword evidence="3" id="KW-1185">Reference proteome</keyword>
<dbReference type="Gene3D" id="2.120.10.80">
    <property type="entry name" value="Kelch-type beta propeller"/>
    <property type="match status" value="1"/>
</dbReference>
<proteinExistence type="predicted"/>
<dbReference type="InterPro" id="IPR012337">
    <property type="entry name" value="RNaseH-like_sf"/>
</dbReference>
<dbReference type="GO" id="GO:0003676">
    <property type="term" value="F:nucleic acid binding"/>
    <property type="evidence" value="ECO:0007669"/>
    <property type="project" value="InterPro"/>
</dbReference>
<feature type="region of interest" description="Disordered" evidence="1">
    <location>
        <begin position="919"/>
        <end position="951"/>
    </location>
</feature>
<dbReference type="PANTHER" id="PTHR23244:SF467">
    <property type="entry name" value="EF-HAND DOMAIN-CONTAINING PROTEIN"/>
    <property type="match status" value="1"/>
</dbReference>
<dbReference type="Pfam" id="PF24681">
    <property type="entry name" value="Kelch_KLHDC2_KLHL20_DRC7"/>
    <property type="match status" value="1"/>
</dbReference>
<evidence type="ECO:0008006" key="4">
    <source>
        <dbReference type="Google" id="ProtNLM"/>
    </source>
</evidence>
<evidence type="ECO:0000313" key="3">
    <source>
        <dbReference type="Proteomes" id="UP000887159"/>
    </source>
</evidence>
<gene>
    <name evidence="2" type="primary">AVEN_210439_1</name>
    <name evidence="2" type="ORF">TNCV_360361</name>
</gene>
<feature type="compositionally biased region" description="Basic residues" evidence="1">
    <location>
        <begin position="627"/>
        <end position="636"/>
    </location>
</feature>
<dbReference type="Gene3D" id="3.30.420.10">
    <property type="entry name" value="Ribonuclease H-like superfamily/Ribonuclease H"/>
    <property type="match status" value="1"/>
</dbReference>
<comment type="caution">
    <text evidence="2">The sequence shown here is derived from an EMBL/GenBank/DDBJ whole genome shotgun (WGS) entry which is preliminary data.</text>
</comment>
<sequence length="985" mass="111503">MGTKSFKYTTNLKKLERVQLSAARIITGLRYSCPTDIVLYEADIQPLTMRFEVNSYRYFNKIKSFGSFNRTSSFILNWTSNQRLKRDSPLNYMRKHGFIDFNLDTSTPFSCITPIDSFNHVEFREELLTSTPKHSSHPELFRQLALEVMNGIPDKALIIYTDGSRSDTGRAEGGIFSNTPGKGVKIRIRNPDHCSVFRSELIAISGALDHALNSYKDNILSKLVRLGQRKQVCLQWIPSHVDVPRNEAADELADRGCDLPNPSSTVLTHSEILSFPKNKMNLTWRNPPAHHWYAAKSPGLSIQCRSSRAHQTALARFRSGHLRSMTFVQGLKSFFTFPCSLLASPAHLLDCWGISLRQLYEEQGLVSTERWSLLLTPSYFEQPPPRHNHSCIVHDEAMWIYGGLTDLQPRGDFWKWDFAAHRWSRIKTQRGPGELHSHSAVKGMAFMYIFGGERSGISTNELWRFHFVTETWERINAEGIIPPPRCRHVAVPNPVLYNAETKLQAWAAAGDDKVPNRANPPKSISMCFGQPPSVEPESKRYFKFKVHPVSRFCSKNTSSDEDDDEEYGMGYNQSSAQVNLKTLRDKFHSSRLVRSISSGSYSILHNQASNEARKDELEKLVEEKTPHLQHRPRLKIQKSQSSDAVLESDGEATPQHKSKFSDVTDSPPLWVENPNTLLRSSWSENTFQSRHSTPNGSARINGNDTCTTPTTRMGRLTYDGLLSTVRDVIEENSENADEPNMIVSIQNNENKNPNCEDQKEGLLIDLGDGKDSVQYCNSQFKSSHTISDFASQTFTPSIENRGLPHSVSHSSGYHSFTEEDNSFECHKEFAGCLNTAASRKLLLKGRDLELKTFSPNESQNGDSDIILPPPPCKQRARSLDRTSQRKLVRSYPSGGSITPTVLMSTSIVEDSFVSRIEKRVPKPEKLNTPKRKEAPMSPVSHWSPSPSRSKPEQHDWQLCLYMFGGREQGAPGIYRQPISIWKLYV</sequence>
<dbReference type="Proteomes" id="UP000887159">
    <property type="component" value="Unassembled WGS sequence"/>
</dbReference>
<dbReference type="InterPro" id="IPR036397">
    <property type="entry name" value="RNaseH_sf"/>
</dbReference>
<dbReference type="EMBL" id="BMAU01021295">
    <property type="protein sequence ID" value="GFY10169.1"/>
    <property type="molecule type" value="Genomic_DNA"/>
</dbReference>
<organism evidence="2 3">
    <name type="scientific">Trichonephila clavipes</name>
    <name type="common">Golden silk orbweaver</name>
    <name type="synonym">Nephila clavipes</name>
    <dbReference type="NCBI Taxonomy" id="2585209"/>
    <lineage>
        <taxon>Eukaryota</taxon>
        <taxon>Metazoa</taxon>
        <taxon>Ecdysozoa</taxon>
        <taxon>Arthropoda</taxon>
        <taxon>Chelicerata</taxon>
        <taxon>Arachnida</taxon>
        <taxon>Araneae</taxon>
        <taxon>Araneomorphae</taxon>
        <taxon>Entelegynae</taxon>
        <taxon>Araneoidea</taxon>
        <taxon>Nephilidae</taxon>
        <taxon>Trichonephila</taxon>
    </lineage>
</organism>
<feature type="compositionally biased region" description="Basic and acidic residues" evidence="1">
    <location>
        <begin position="919"/>
        <end position="934"/>
    </location>
</feature>
<dbReference type="InterPro" id="IPR015915">
    <property type="entry name" value="Kelch-typ_b-propeller"/>
</dbReference>
<name>A0A8X6SAZ8_TRICX</name>
<feature type="compositionally biased region" description="Polar residues" evidence="1">
    <location>
        <begin position="853"/>
        <end position="862"/>
    </location>
</feature>
<dbReference type="SUPFAM" id="SSF117281">
    <property type="entry name" value="Kelch motif"/>
    <property type="match status" value="1"/>
</dbReference>
<dbReference type="SUPFAM" id="SSF53098">
    <property type="entry name" value="Ribonuclease H-like"/>
    <property type="match status" value="1"/>
</dbReference>
<feature type="region of interest" description="Disordered" evidence="1">
    <location>
        <begin position="686"/>
        <end position="709"/>
    </location>
</feature>
<feature type="region of interest" description="Disordered" evidence="1">
    <location>
        <begin position="852"/>
        <end position="891"/>
    </location>
</feature>
<dbReference type="AlphaFoldDB" id="A0A8X6SAZ8"/>
<evidence type="ECO:0000313" key="2">
    <source>
        <dbReference type="EMBL" id="GFY10169.1"/>
    </source>
</evidence>
<protein>
    <recommendedName>
        <fullName evidence="4">RNase H type-1 domain-containing protein</fullName>
    </recommendedName>
</protein>
<feature type="region of interest" description="Disordered" evidence="1">
    <location>
        <begin position="624"/>
        <end position="668"/>
    </location>
</feature>
<accession>A0A8X6SAZ8</accession>
<evidence type="ECO:0000256" key="1">
    <source>
        <dbReference type="SAM" id="MobiDB-lite"/>
    </source>
</evidence>
<dbReference type="CDD" id="cd09276">
    <property type="entry name" value="Rnase_HI_RT_non_LTR"/>
    <property type="match status" value="1"/>
</dbReference>